<evidence type="ECO:0000259" key="2">
    <source>
        <dbReference type="PROSITE" id="PS50943"/>
    </source>
</evidence>
<gene>
    <name evidence="4" type="ORF">NCTC10742_03399</name>
</gene>
<dbReference type="CDD" id="cd00093">
    <property type="entry name" value="HTH_XRE"/>
    <property type="match status" value="1"/>
</dbReference>
<name>A0A378SS01_9MYCO</name>
<dbReference type="PANTHER" id="PTHR35004:SF8">
    <property type="entry name" value="TRANSPOSASE RV3428C-RELATED"/>
    <property type="match status" value="1"/>
</dbReference>
<dbReference type="PROSITE" id="PS50994">
    <property type="entry name" value="INTEGRASE"/>
    <property type="match status" value="1"/>
</dbReference>
<dbReference type="InterPro" id="IPR001387">
    <property type="entry name" value="Cro/C1-type_HTH"/>
</dbReference>
<evidence type="ECO:0000256" key="1">
    <source>
        <dbReference type="SAM" id="MobiDB-lite"/>
    </source>
</evidence>
<proteinExistence type="predicted"/>
<dbReference type="InterPro" id="IPR036397">
    <property type="entry name" value="RNaseH_sf"/>
</dbReference>
<feature type="compositionally biased region" description="Gly residues" evidence="1">
    <location>
        <begin position="276"/>
        <end position="285"/>
    </location>
</feature>
<feature type="region of interest" description="Disordered" evidence="1">
    <location>
        <begin position="264"/>
        <end position="336"/>
    </location>
</feature>
<dbReference type="Gene3D" id="3.30.420.10">
    <property type="entry name" value="Ribonuclease H-like superfamily/Ribonuclease H"/>
    <property type="match status" value="1"/>
</dbReference>
<dbReference type="SUPFAM" id="SSF53098">
    <property type="entry name" value="Ribonuclease H-like"/>
    <property type="match status" value="1"/>
</dbReference>
<dbReference type="Gene3D" id="1.10.10.60">
    <property type="entry name" value="Homeodomain-like"/>
    <property type="match status" value="1"/>
</dbReference>
<dbReference type="NCBIfam" id="NF033546">
    <property type="entry name" value="transpos_IS21"/>
    <property type="match status" value="1"/>
</dbReference>
<dbReference type="GO" id="GO:0015074">
    <property type="term" value="P:DNA integration"/>
    <property type="evidence" value="ECO:0007669"/>
    <property type="project" value="InterPro"/>
</dbReference>
<dbReference type="AlphaFoldDB" id="A0A378SS01"/>
<organism evidence="4 5">
    <name type="scientific">Mycolicibacterium gilvum</name>
    <dbReference type="NCBI Taxonomy" id="1804"/>
    <lineage>
        <taxon>Bacteria</taxon>
        <taxon>Bacillati</taxon>
        <taxon>Actinomycetota</taxon>
        <taxon>Actinomycetes</taxon>
        <taxon>Mycobacteriales</taxon>
        <taxon>Mycobacteriaceae</taxon>
        <taxon>Mycolicibacterium</taxon>
    </lineage>
</organism>
<dbReference type="Proteomes" id="UP000254291">
    <property type="component" value="Unassembled WGS sequence"/>
</dbReference>
<evidence type="ECO:0000313" key="5">
    <source>
        <dbReference type="Proteomes" id="UP000254291"/>
    </source>
</evidence>
<accession>A0A378SS01</accession>
<protein>
    <submittedName>
        <fullName evidence="4">Transposase</fullName>
    </submittedName>
</protein>
<dbReference type="EMBL" id="UGQM01000001">
    <property type="protein sequence ID" value="STZ44167.1"/>
    <property type="molecule type" value="Genomic_DNA"/>
</dbReference>
<dbReference type="GO" id="GO:0003676">
    <property type="term" value="F:nucleic acid binding"/>
    <property type="evidence" value="ECO:0007669"/>
    <property type="project" value="InterPro"/>
</dbReference>
<feature type="domain" description="Integrase catalytic" evidence="3">
    <location>
        <begin position="109"/>
        <end position="270"/>
    </location>
</feature>
<reference evidence="4 5" key="1">
    <citation type="submission" date="2018-06" db="EMBL/GenBank/DDBJ databases">
        <authorList>
            <consortium name="Pathogen Informatics"/>
            <person name="Doyle S."/>
        </authorList>
    </citation>
    <scope>NUCLEOTIDE SEQUENCE [LARGE SCALE GENOMIC DNA]</scope>
    <source>
        <strain evidence="4 5">NCTC10742</strain>
    </source>
</reference>
<evidence type="ECO:0000313" key="4">
    <source>
        <dbReference type="EMBL" id="STZ44167.1"/>
    </source>
</evidence>
<sequence length="336" mass="36617">MEDWAEIRRLYRSEKLSQAEIARQLGLARNTVANAVRSDSPPRYERPPVTTSAWAQIEPAVRAVLKQYPTMAASVIAERVGWSGGHSWFSENVARIRPQYAPADPCDRLVHRPGEQVQCDLWFPGALVPDHAGVLRSFPVLVMVAAYSRFIAAVMVPSRVTGDLLAGMWQLLCGRIGAVPRTLLWDNESGIGQRGRLAEGVAGFCGVLGTRLVQARPYDPETKGLVERANGYLGTSFLPGRVFTSPADFNAQLTDWLTMKANMRRHGDPGGRARRGPGGDGGVAAGGPDDGHHLQHPTGPGLLRQPRWQRLLGASGGHRADDHRDRMPGPCGSCLW</sequence>
<feature type="domain" description="HTH cro/C1-type" evidence="2">
    <location>
        <begin position="7"/>
        <end position="34"/>
    </location>
</feature>
<evidence type="ECO:0000259" key="3">
    <source>
        <dbReference type="PROSITE" id="PS50994"/>
    </source>
</evidence>
<dbReference type="InterPro" id="IPR001584">
    <property type="entry name" value="Integrase_cat-core"/>
</dbReference>
<dbReference type="InterPro" id="IPR012337">
    <property type="entry name" value="RNaseH-like_sf"/>
</dbReference>
<feature type="compositionally biased region" description="Basic and acidic residues" evidence="1">
    <location>
        <begin position="318"/>
        <end position="327"/>
    </location>
</feature>
<dbReference type="PROSITE" id="PS50943">
    <property type="entry name" value="HTH_CROC1"/>
    <property type="match status" value="1"/>
</dbReference>
<dbReference type="PANTHER" id="PTHR35004">
    <property type="entry name" value="TRANSPOSASE RV3428C-RELATED"/>
    <property type="match status" value="1"/>
</dbReference>